<organism evidence="6 7">
    <name type="scientific">Monilinia fructigena</name>
    <dbReference type="NCBI Taxonomy" id="38457"/>
    <lineage>
        <taxon>Eukaryota</taxon>
        <taxon>Fungi</taxon>
        <taxon>Dikarya</taxon>
        <taxon>Ascomycota</taxon>
        <taxon>Pezizomycotina</taxon>
        <taxon>Leotiomycetes</taxon>
        <taxon>Helotiales</taxon>
        <taxon>Sclerotiniaceae</taxon>
        <taxon>Monilinia</taxon>
    </lineage>
</organism>
<comment type="caution">
    <text evidence="6">The sequence shown here is derived from an EMBL/GenBank/DDBJ whole genome shotgun (WGS) entry which is preliminary data.</text>
</comment>
<reference evidence="6 7" key="1">
    <citation type="submission" date="2018-06" db="EMBL/GenBank/DDBJ databases">
        <title>Genome Sequence of the Brown Rot Fungal Pathogen Monilinia fructigena.</title>
        <authorList>
            <person name="Landi L."/>
            <person name="De Miccolis Angelini R.M."/>
            <person name="Pollastro S."/>
            <person name="Abate D."/>
            <person name="Faretra F."/>
            <person name="Romanazzi G."/>
        </authorList>
    </citation>
    <scope>NUCLEOTIDE SEQUENCE [LARGE SCALE GENOMIC DNA]</scope>
    <source>
        <strain evidence="6 7">Mfrg269</strain>
    </source>
</reference>
<dbReference type="PROSITE" id="PS51253">
    <property type="entry name" value="HTH_CENPB"/>
    <property type="match status" value="1"/>
</dbReference>
<dbReference type="EMBL" id="QKRW01000007">
    <property type="protein sequence ID" value="RAL66294.1"/>
    <property type="molecule type" value="Genomic_DNA"/>
</dbReference>
<feature type="compositionally biased region" description="Basic residues" evidence="4">
    <location>
        <begin position="377"/>
        <end position="386"/>
    </location>
</feature>
<dbReference type="PANTHER" id="PTHR19303:SF74">
    <property type="entry name" value="POGO TRANSPOSABLE ELEMENT WITH KRAB DOMAIN"/>
    <property type="match status" value="1"/>
</dbReference>
<evidence type="ECO:0000259" key="5">
    <source>
        <dbReference type="PROSITE" id="PS51253"/>
    </source>
</evidence>
<protein>
    <recommendedName>
        <fullName evidence="5">HTH CENPB-type domain-containing protein</fullName>
    </recommendedName>
</protein>
<proteinExistence type="predicted"/>
<sequence length="419" mass="47864">MHTESPLTPSQIEEKIRNAIIALQLKEFKSIRKAAEYFEVPKSTLIARVAGRKSRTQSHEMAQILSNAEENTLVRWISRLTITGFPATPMLVKEMADEIRLRRVQVASSRIPTSTEILPIGHEWIYRFQKRHPELKTCYSRQLESNRAKEATPENIQAWFDAFRTRLIERKYELDDMYNMDETGFGVGTTQSTRIIVDSTQKSNWKVTAGKQEWITAFECVNAAGKALSPMVIFKAQNTNSAWIPKDTPQSWQFSTTGWRGAGLVPFAPRKVLDSLPFNSSQQPSTPQMRTSNQDLDLSILRSSPPDGTELRQANQTFNKALADNDSLASPTRRYAKRITRLVESQNAEIALLRKQLADAQEEVLKMVREAEEKPKEKKPRGRPRKRPIEELEEETEEEEEPDSSSSDLELELDECVAR</sequence>
<evidence type="ECO:0000313" key="7">
    <source>
        <dbReference type="Proteomes" id="UP000249056"/>
    </source>
</evidence>
<evidence type="ECO:0000256" key="4">
    <source>
        <dbReference type="SAM" id="MobiDB-lite"/>
    </source>
</evidence>
<evidence type="ECO:0000256" key="1">
    <source>
        <dbReference type="ARBA" id="ARBA00004123"/>
    </source>
</evidence>
<dbReference type="SUPFAM" id="SSF46689">
    <property type="entry name" value="Homeodomain-like"/>
    <property type="match status" value="1"/>
</dbReference>
<keyword evidence="3" id="KW-0539">Nucleus</keyword>
<accession>A0A395J2H2</accession>
<feature type="domain" description="HTH CENPB-type" evidence="5">
    <location>
        <begin position="57"/>
        <end position="138"/>
    </location>
</feature>
<evidence type="ECO:0000256" key="2">
    <source>
        <dbReference type="ARBA" id="ARBA00023125"/>
    </source>
</evidence>
<dbReference type="OrthoDB" id="3265672at2759"/>
<name>A0A395J2H2_9HELO</name>
<dbReference type="InterPro" id="IPR009057">
    <property type="entry name" value="Homeodomain-like_sf"/>
</dbReference>
<evidence type="ECO:0000313" key="6">
    <source>
        <dbReference type="EMBL" id="RAL66294.1"/>
    </source>
</evidence>
<dbReference type="InterPro" id="IPR004875">
    <property type="entry name" value="DDE_SF_endonuclease_dom"/>
</dbReference>
<dbReference type="AlphaFoldDB" id="A0A395J2H2"/>
<comment type="subcellular location">
    <subcellularLocation>
        <location evidence="1">Nucleus</location>
    </subcellularLocation>
</comment>
<dbReference type="GO" id="GO:0003677">
    <property type="term" value="F:DNA binding"/>
    <property type="evidence" value="ECO:0007669"/>
    <property type="project" value="UniProtKB-KW"/>
</dbReference>
<dbReference type="Proteomes" id="UP000249056">
    <property type="component" value="Unassembled WGS sequence"/>
</dbReference>
<dbReference type="InterPro" id="IPR050863">
    <property type="entry name" value="CenT-Element_Derived"/>
</dbReference>
<dbReference type="Pfam" id="PF05225">
    <property type="entry name" value="HTH_psq"/>
    <property type="match status" value="1"/>
</dbReference>
<feature type="region of interest" description="Disordered" evidence="4">
    <location>
        <begin position="277"/>
        <end position="311"/>
    </location>
</feature>
<feature type="compositionally biased region" description="Acidic residues" evidence="4">
    <location>
        <begin position="391"/>
        <end position="419"/>
    </location>
</feature>
<feature type="region of interest" description="Disordered" evidence="4">
    <location>
        <begin position="369"/>
        <end position="419"/>
    </location>
</feature>
<keyword evidence="7" id="KW-1185">Reference proteome</keyword>
<dbReference type="Pfam" id="PF03221">
    <property type="entry name" value="HTH_Tnp_Tc5"/>
    <property type="match status" value="1"/>
</dbReference>
<dbReference type="GO" id="GO:0005634">
    <property type="term" value="C:nucleus"/>
    <property type="evidence" value="ECO:0007669"/>
    <property type="project" value="UniProtKB-SubCell"/>
</dbReference>
<keyword evidence="2" id="KW-0238">DNA-binding</keyword>
<gene>
    <name evidence="6" type="ORF">DID88_005964</name>
</gene>
<dbReference type="PANTHER" id="PTHR19303">
    <property type="entry name" value="TRANSPOSON"/>
    <property type="match status" value="1"/>
</dbReference>
<evidence type="ECO:0000256" key="3">
    <source>
        <dbReference type="ARBA" id="ARBA00023242"/>
    </source>
</evidence>
<feature type="compositionally biased region" description="Polar residues" evidence="4">
    <location>
        <begin position="277"/>
        <end position="296"/>
    </location>
</feature>
<dbReference type="Gene3D" id="1.10.10.60">
    <property type="entry name" value="Homeodomain-like"/>
    <property type="match status" value="1"/>
</dbReference>
<dbReference type="InterPro" id="IPR007889">
    <property type="entry name" value="HTH_Psq"/>
</dbReference>
<dbReference type="InterPro" id="IPR006600">
    <property type="entry name" value="HTH_CenpB_DNA-bd_dom"/>
</dbReference>
<dbReference type="Pfam" id="PF03184">
    <property type="entry name" value="DDE_1"/>
    <property type="match status" value="1"/>
</dbReference>